<dbReference type="Proteomes" id="UP000215914">
    <property type="component" value="Unassembled WGS sequence"/>
</dbReference>
<gene>
    <name evidence="1" type="ORF">HanXRQr2_Chr07g0282811</name>
</gene>
<dbReference type="Gramene" id="mRNA:HanXRQr2_Chr07g0282811">
    <property type="protein sequence ID" value="CDS:HanXRQr2_Chr07g0282811.1"/>
    <property type="gene ID" value="HanXRQr2_Chr07g0282811"/>
</dbReference>
<reference evidence="1" key="2">
    <citation type="submission" date="2020-06" db="EMBL/GenBank/DDBJ databases">
        <title>Helianthus annuus Genome sequencing and assembly Release 2.</title>
        <authorList>
            <person name="Gouzy J."/>
            <person name="Langlade N."/>
            <person name="Munos S."/>
        </authorList>
    </citation>
    <scope>NUCLEOTIDE SEQUENCE</scope>
    <source>
        <tissue evidence="1">Leaves</tissue>
    </source>
</reference>
<reference evidence="1" key="1">
    <citation type="journal article" date="2017" name="Nature">
        <title>The sunflower genome provides insights into oil metabolism, flowering and Asterid evolution.</title>
        <authorList>
            <person name="Badouin H."/>
            <person name="Gouzy J."/>
            <person name="Grassa C.J."/>
            <person name="Murat F."/>
            <person name="Staton S.E."/>
            <person name="Cottret L."/>
            <person name="Lelandais-Briere C."/>
            <person name="Owens G.L."/>
            <person name="Carrere S."/>
            <person name="Mayjonade B."/>
            <person name="Legrand L."/>
            <person name="Gill N."/>
            <person name="Kane N.C."/>
            <person name="Bowers J.E."/>
            <person name="Hubner S."/>
            <person name="Bellec A."/>
            <person name="Berard A."/>
            <person name="Berges H."/>
            <person name="Blanchet N."/>
            <person name="Boniface M.C."/>
            <person name="Brunel D."/>
            <person name="Catrice O."/>
            <person name="Chaidir N."/>
            <person name="Claudel C."/>
            <person name="Donnadieu C."/>
            <person name="Faraut T."/>
            <person name="Fievet G."/>
            <person name="Helmstetter N."/>
            <person name="King M."/>
            <person name="Knapp S.J."/>
            <person name="Lai Z."/>
            <person name="Le Paslier M.C."/>
            <person name="Lippi Y."/>
            <person name="Lorenzon L."/>
            <person name="Mandel J.R."/>
            <person name="Marage G."/>
            <person name="Marchand G."/>
            <person name="Marquand E."/>
            <person name="Bret-Mestries E."/>
            <person name="Morien E."/>
            <person name="Nambeesan S."/>
            <person name="Nguyen T."/>
            <person name="Pegot-Espagnet P."/>
            <person name="Pouilly N."/>
            <person name="Raftis F."/>
            <person name="Sallet E."/>
            <person name="Schiex T."/>
            <person name="Thomas J."/>
            <person name="Vandecasteele C."/>
            <person name="Vares D."/>
            <person name="Vear F."/>
            <person name="Vautrin S."/>
            <person name="Crespi M."/>
            <person name="Mangin B."/>
            <person name="Burke J.M."/>
            <person name="Salse J."/>
            <person name="Munos S."/>
            <person name="Vincourt P."/>
            <person name="Rieseberg L.H."/>
            <person name="Langlade N.B."/>
        </authorList>
    </citation>
    <scope>NUCLEOTIDE SEQUENCE</scope>
    <source>
        <tissue evidence="1">Leaves</tissue>
    </source>
</reference>
<accession>A0A9K3IIG3</accession>
<proteinExistence type="predicted"/>
<protein>
    <submittedName>
        <fullName evidence="1">Uncharacterized protein</fullName>
    </submittedName>
</protein>
<dbReference type="EMBL" id="MNCJ02000322">
    <property type="protein sequence ID" value="KAF5797621.1"/>
    <property type="molecule type" value="Genomic_DNA"/>
</dbReference>
<keyword evidence="2" id="KW-1185">Reference proteome</keyword>
<evidence type="ECO:0000313" key="2">
    <source>
        <dbReference type="Proteomes" id="UP000215914"/>
    </source>
</evidence>
<organism evidence="1 2">
    <name type="scientific">Helianthus annuus</name>
    <name type="common">Common sunflower</name>
    <dbReference type="NCBI Taxonomy" id="4232"/>
    <lineage>
        <taxon>Eukaryota</taxon>
        <taxon>Viridiplantae</taxon>
        <taxon>Streptophyta</taxon>
        <taxon>Embryophyta</taxon>
        <taxon>Tracheophyta</taxon>
        <taxon>Spermatophyta</taxon>
        <taxon>Magnoliopsida</taxon>
        <taxon>eudicotyledons</taxon>
        <taxon>Gunneridae</taxon>
        <taxon>Pentapetalae</taxon>
        <taxon>asterids</taxon>
        <taxon>campanulids</taxon>
        <taxon>Asterales</taxon>
        <taxon>Asteraceae</taxon>
        <taxon>Asteroideae</taxon>
        <taxon>Heliantheae alliance</taxon>
        <taxon>Heliantheae</taxon>
        <taxon>Helianthus</taxon>
    </lineage>
</organism>
<sequence>MGFTGHVNGEFLKSMFRRPYKFLIHCIVHALSHRKGAYDEPSDYIMNIITCLVLNRPYNISQVLFDHLVDNIGGEKYIMYSRFMQMMINDQVTNLPKDPADVMNFRNMRGDTLNRLGQYKGLKKDETEPRAKHMICKIANPRYVAPENDAWRHDNSNLEDETDRLSELQEKKLRYWFVKDRKRKRTPKASPTVIAPKVPTPKIVVKGIVERGSHKRS</sequence>
<name>A0A9K3IIG3_HELAN</name>
<evidence type="ECO:0000313" key="1">
    <source>
        <dbReference type="EMBL" id="KAF5797621.1"/>
    </source>
</evidence>
<dbReference type="AlphaFoldDB" id="A0A9K3IIG3"/>
<comment type="caution">
    <text evidence="1">The sequence shown here is derived from an EMBL/GenBank/DDBJ whole genome shotgun (WGS) entry which is preliminary data.</text>
</comment>